<feature type="transmembrane region" description="Helical" evidence="7">
    <location>
        <begin position="239"/>
        <end position="259"/>
    </location>
</feature>
<comment type="subcellular location">
    <subcellularLocation>
        <location evidence="1">Cell membrane</location>
        <topology evidence="1">Multi-pass membrane protein</topology>
    </subcellularLocation>
</comment>
<dbReference type="PROSITE" id="PS00211">
    <property type="entry name" value="ABC_TRANSPORTER_1"/>
    <property type="match status" value="1"/>
</dbReference>
<dbReference type="InterPro" id="IPR003593">
    <property type="entry name" value="AAA+_ATPase"/>
</dbReference>
<dbReference type="SUPFAM" id="SSF52540">
    <property type="entry name" value="P-loop containing nucleoside triphosphate hydrolases"/>
    <property type="match status" value="1"/>
</dbReference>
<dbReference type="AlphaFoldDB" id="A0A916VHE6"/>
<proteinExistence type="predicted"/>
<dbReference type="PANTHER" id="PTHR24221">
    <property type="entry name" value="ATP-BINDING CASSETTE SUB-FAMILY B"/>
    <property type="match status" value="1"/>
</dbReference>
<dbReference type="GO" id="GO:0005886">
    <property type="term" value="C:plasma membrane"/>
    <property type="evidence" value="ECO:0007669"/>
    <property type="project" value="UniProtKB-SubCell"/>
</dbReference>
<dbReference type="PANTHER" id="PTHR24221:SF654">
    <property type="entry name" value="ATP-BINDING CASSETTE SUB-FAMILY B MEMBER 6"/>
    <property type="match status" value="1"/>
</dbReference>
<evidence type="ECO:0000256" key="4">
    <source>
        <dbReference type="ARBA" id="ARBA00022840"/>
    </source>
</evidence>
<dbReference type="PROSITE" id="PS50929">
    <property type="entry name" value="ABC_TM1F"/>
    <property type="match status" value="1"/>
</dbReference>
<evidence type="ECO:0000256" key="5">
    <source>
        <dbReference type="ARBA" id="ARBA00022989"/>
    </source>
</evidence>
<feature type="transmembrane region" description="Helical" evidence="7">
    <location>
        <begin position="47"/>
        <end position="67"/>
    </location>
</feature>
<evidence type="ECO:0000256" key="1">
    <source>
        <dbReference type="ARBA" id="ARBA00004651"/>
    </source>
</evidence>
<dbReference type="InterPro" id="IPR039421">
    <property type="entry name" value="Type_1_exporter"/>
</dbReference>
<feature type="domain" description="ABC transmembrane type-1" evidence="9">
    <location>
        <begin position="24"/>
        <end position="292"/>
    </location>
</feature>
<sequence length="524" mass="59945">MTIRTLFRINPLRFIVSLTLEGMSAILVVLETYFLTIQFDKIKIRDYRGFFLFAFLQIISFILSSGFKQLGNYLWTVQVQNGFHQIRKNFLDSLVKNKQAYHPDIVQNQLVKNLKIVKEGYTDSIKDAVYQGVLLLFITTTLLQLQWEIFVIALIWSFIQLYLPKLFDKKLDIAYSNLSEQNKKYLNTLNNWLIGLNEIRRYTATEHLFKILGHAGKNVEKSVISKSKVEQEIEYLNSLIYNLGDSVLFIITAIIIIFYDGNFGLIASITSFNFYLFGSLMNISTYRVKIKGTKQIRDELTVDRAETYTYTDTGESPSGFKIENLKIKFSNGQSISYPNFIVKSGEKVLLTGKSGRGKSTLFKLILGDLLPNNGEIIYFNNENKEILPNYSQIGYLSQSPILIPGTILENITMFKPSLIPRVSKIEQEVQLVGEFSEGLDTKLDLVNENYSGGQKQKIVLARSLVHDSNLLLIDEGTSAIDQKATLEIIKNLVKTKKTIVFIAHSLTPEMKELFDREINLDKEE</sequence>
<evidence type="ECO:0000259" key="8">
    <source>
        <dbReference type="PROSITE" id="PS50893"/>
    </source>
</evidence>
<accession>A0A916VHE6</accession>
<dbReference type="GO" id="GO:0016887">
    <property type="term" value="F:ATP hydrolysis activity"/>
    <property type="evidence" value="ECO:0007669"/>
    <property type="project" value="InterPro"/>
</dbReference>
<gene>
    <name evidence="10" type="ORF">LCB40_04320</name>
</gene>
<dbReference type="SUPFAM" id="SSF90123">
    <property type="entry name" value="ABC transporter transmembrane region"/>
    <property type="match status" value="1"/>
</dbReference>
<dbReference type="InterPro" id="IPR027417">
    <property type="entry name" value="P-loop_NTPase"/>
</dbReference>
<keyword evidence="6 7" id="KW-0472">Membrane</keyword>
<dbReference type="EMBL" id="BMAY01000002">
    <property type="protein sequence ID" value="GFZ26552.1"/>
    <property type="molecule type" value="Genomic_DNA"/>
</dbReference>
<protein>
    <submittedName>
        <fullName evidence="10">ABC transporter ATP-binding and permease protein</fullName>
    </submittedName>
</protein>
<evidence type="ECO:0000256" key="6">
    <source>
        <dbReference type="ARBA" id="ARBA00023136"/>
    </source>
</evidence>
<dbReference type="Proteomes" id="UP000677218">
    <property type="component" value="Unassembled WGS sequence"/>
</dbReference>
<dbReference type="InterPro" id="IPR003439">
    <property type="entry name" value="ABC_transporter-like_ATP-bd"/>
</dbReference>
<dbReference type="SMART" id="SM00382">
    <property type="entry name" value="AAA"/>
    <property type="match status" value="1"/>
</dbReference>
<dbReference type="InterPro" id="IPR036640">
    <property type="entry name" value="ABC1_TM_sf"/>
</dbReference>
<name>A0A916VHE6_9LACO</name>
<evidence type="ECO:0000256" key="2">
    <source>
        <dbReference type="ARBA" id="ARBA00022692"/>
    </source>
</evidence>
<organism evidence="10 11">
    <name type="scientific">Lactobacillus corticis</name>
    <dbReference type="NCBI Taxonomy" id="2201249"/>
    <lineage>
        <taxon>Bacteria</taxon>
        <taxon>Bacillati</taxon>
        <taxon>Bacillota</taxon>
        <taxon>Bacilli</taxon>
        <taxon>Lactobacillales</taxon>
        <taxon>Lactobacillaceae</taxon>
        <taxon>Lactobacillus</taxon>
    </lineage>
</organism>
<keyword evidence="2 7" id="KW-0812">Transmembrane</keyword>
<keyword evidence="4 10" id="KW-0067">ATP-binding</keyword>
<dbReference type="PROSITE" id="PS50893">
    <property type="entry name" value="ABC_TRANSPORTER_2"/>
    <property type="match status" value="1"/>
</dbReference>
<dbReference type="Pfam" id="PF00005">
    <property type="entry name" value="ABC_tran"/>
    <property type="match status" value="1"/>
</dbReference>
<feature type="transmembrane region" description="Helical" evidence="7">
    <location>
        <begin position="265"/>
        <end position="284"/>
    </location>
</feature>
<keyword evidence="11" id="KW-1185">Reference proteome</keyword>
<evidence type="ECO:0000313" key="11">
    <source>
        <dbReference type="Proteomes" id="UP000677218"/>
    </source>
</evidence>
<comment type="caution">
    <text evidence="10">The sequence shown here is derived from an EMBL/GenBank/DDBJ whole genome shotgun (WGS) entry which is preliminary data.</text>
</comment>
<dbReference type="RefSeq" id="WP_212780248.1">
    <property type="nucleotide sequence ID" value="NZ_BMAY01000002.1"/>
</dbReference>
<feature type="transmembrane region" description="Helical" evidence="7">
    <location>
        <begin position="12"/>
        <end position="35"/>
    </location>
</feature>
<keyword evidence="3" id="KW-0547">Nucleotide-binding</keyword>
<feature type="transmembrane region" description="Helical" evidence="7">
    <location>
        <begin position="145"/>
        <end position="163"/>
    </location>
</feature>
<keyword evidence="5 7" id="KW-1133">Transmembrane helix</keyword>
<reference evidence="10" key="1">
    <citation type="submission" date="2020-08" db="EMBL/GenBank/DDBJ databases">
        <title>Taxonomic study for Lactobacillus species isolated from hardwood bark.</title>
        <authorList>
            <person name="Tohno M."/>
            <person name="Tanizawa Y."/>
        </authorList>
    </citation>
    <scope>NUCLEOTIDE SEQUENCE</scope>
    <source>
        <strain evidence="10">B40</strain>
    </source>
</reference>
<dbReference type="Gene3D" id="3.40.50.300">
    <property type="entry name" value="P-loop containing nucleotide triphosphate hydrolases"/>
    <property type="match status" value="1"/>
</dbReference>
<dbReference type="GO" id="GO:0005524">
    <property type="term" value="F:ATP binding"/>
    <property type="evidence" value="ECO:0007669"/>
    <property type="project" value="UniProtKB-KW"/>
</dbReference>
<evidence type="ECO:0000259" key="9">
    <source>
        <dbReference type="PROSITE" id="PS50929"/>
    </source>
</evidence>
<evidence type="ECO:0000256" key="7">
    <source>
        <dbReference type="SAM" id="Phobius"/>
    </source>
</evidence>
<dbReference type="InterPro" id="IPR017871">
    <property type="entry name" value="ABC_transporter-like_CS"/>
</dbReference>
<dbReference type="InterPro" id="IPR011527">
    <property type="entry name" value="ABC1_TM_dom"/>
</dbReference>
<dbReference type="Gene3D" id="1.20.1560.10">
    <property type="entry name" value="ABC transporter type 1, transmembrane domain"/>
    <property type="match status" value="1"/>
</dbReference>
<evidence type="ECO:0000313" key="10">
    <source>
        <dbReference type="EMBL" id="GFZ26552.1"/>
    </source>
</evidence>
<evidence type="ECO:0000256" key="3">
    <source>
        <dbReference type="ARBA" id="ARBA00022741"/>
    </source>
</evidence>
<dbReference type="GO" id="GO:0140359">
    <property type="term" value="F:ABC-type transporter activity"/>
    <property type="evidence" value="ECO:0007669"/>
    <property type="project" value="InterPro"/>
</dbReference>
<feature type="domain" description="ABC transporter" evidence="8">
    <location>
        <begin position="320"/>
        <end position="524"/>
    </location>
</feature>